<protein>
    <submittedName>
        <fullName evidence="1">UspA domain protein</fullName>
    </submittedName>
</protein>
<accession>B0T0M2</accession>
<dbReference type="Gene3D" id="3.40.50.12370">
    <property type="match status" value="1"/>
</dbReference>
<name>B0T0M2_CAUSK</name>
<dbReference type="KEGG" id="cak:Caul_2974"/>
<gene>
    <name evidence="1" type="ordered locus">Caul_2974</name>
</gene>
<organism evidence="1">
    <name type="scientific">Caulobacter sp. (strain K31)</name>
    <dbReference type="NCBI Taxonomy" id="366602"/>
    <lineage>
        <taxon>Bacteria</taxon>
        <taxon>Pseudomonadati</taxon>
        <taxon>Pseudomonadota</taxon>
        <taxon>Alphaproteobacteria</taxon>
        <taxon>Caulobacterales</taxon>
        <taxon>Caulobacteraceae</taxon>
        <taxon>Caulobacter</taxon>
    </lineage>
</organism>
<dbReference type="EMBL" id="CP000927">
    <property type="protein sequence ID" value="ABZ72101.1"/>
    <property type="molecule type" value="Genomic_DNA"/>
</dbReference>
<dbReference type="OrthoDB" id="9804721at2"/>
<dbReference type="HOGENOM" id="CLU_049301_5_2_5"/>
<dbReference type="AlphaFoldDB" id="B0T0M2"/>
<dbReference type="STRING" id="366602.Caul_2974"/>
<dbReference type="eggNOG" id="COG0589">
    <property type="taxonomic scope" value="Bacteria"/>
</dbReference>
<sequence length="266" mass="28177">MKTVLLFVHEDPGQEARLQAALDLVRSLDGHLKCVDVTPIPTFAGDYDGAAAGMILAEERKIEAANRAALELRLANEDAPWDWIDSTGYMSDCVLREAGLADLVVVNCKRDTFLDVNPRGIASSAVLSARCPVVAVPDDARGFDAGGHAVVAWDGSEPVMATLRAAVPLLRLAGSVALFTVDDGGKGVPAEAAAAYLSRHGIHASVDRVSKRDERADKLILEACAGQHASYCLMGAFGHGRVREELFGGVTRGMLDAARLPLVLGH</sequence>
<dbReference type="SUPFAM" id="SSF52402">
    <property type="entry name" value="Adenine nucleotide alpha hydrolases-like"/>
    <property type="match status" value="2"/>
</dbReference>
<proteinExistence type="predicted"/>
<reference evidence="1" key="1">
    <citation type="submission" date="2008-01" db="EMBL/GenBank/DDBJ databases">
        <title>Complete sequence of chromosome of Caulobacter sp. K31.</title>
        <authorList>
            <consortium name="US DOE Joint Genome Institute"/>
            <person name="Copeland A."/>
            <person name="Lucas S."/>
            <person name="Lapidus A."/>
            <person name="Barry K."/>
            <person name="Glavina del Rio T."/>
            <person name="Dalin E."/>
            <person name="Tice H."/>
            <person name="Pitluck S."/>
            <person name="Bruce D."/>
            <person name="Goodwin L."/>
            <person name="Thompson L.S."/>
            <person name="Brettin T."/>
            <person name="Detter J.C."/>
            <person name="Han C."/>
            <person name="Schmutz J."/>
            <person name="Larimer F."/>
            <person name="Land M."/>
            <person name="Hauser L."/>
            <person name="Kyrpides N."/>
            <person name="Kim E."/>
            <person name="Stephens C."/>
            <person name="Richardson P."/>
        </authorList>
    </citation>
    <scope>NUCLEOTIDE SEQUENCE [LARGE SCALE GENOMIC DNA]</scope>
    <source>
        <strain evidence="1">K31</strain>
    </source>
</reference>
<evidence type="ECO:0000313" key="1">
    <source>
        <dbReference type="EMBL" id="ABZ72101.1"/>
    </source>
</evidence>